<dbReference type="SUPFAM" id="SSF52540">
    <property type="entry name" value="P-loop containing nucleoside triphosphate hydrolases"/>
    <property type="match status" value="1"/>
</dbReference>
<evidence type="ECO:0000256" key="1">
    <source>
        <dbReference type="ARBA" id="ARBA00022741"/>
    </source>
</evidence>
<dbReference type="PROSITE" id="PS51198">
    <property type="entry name" value="UVRD_HELICASE_ATP_BIND"/>
    <property type="match status" value="1"/>
</dbReference>
<keyword evidence="3 5" id="KW-0347">Helicase</keyword>
<dbReference type="InterPro" id="IPR027417">
    <property type="entry name" value="P-loop_NTPase"/>
</dbReference>
<dbReference type="Proteomes" id="UP001597419">
    <property type="component" value="Unassembled WGS sequence"/>
</dbReference>
<organism evidence="7 8">
    <name type="scientific">Amycolatopsis samaneae</name>
    <dbReference type="NCBI Taxonomy" id="664691"/>
    <lineage>
        <taxon>Bacteria</taxon>
        <taxon>Bacillati</taxon>
        <taxon>Actinomycetota</taxon>
        <taxon>Actinomycetes</taxon>
        <taxon>Pseudonocardiales</taxon>
        <taxon>Pseudonocardiaceae</taxon>
        <taxon>Amycolatopsis</taxon>
    </lineage>
</organism>
<evidence type="ECO:0000259" key="6">
    <source>
        <dbReference type="PROSITE" id="PS51198"/>
    </source>
</evidence>
<keyword evidence="2 5" id="KW-0378">Hydrolase</keyword>
<name>A0ABW5GDW6_9PSEU</name>
<dbReference type="EMBL" id="JBHUKU010000006">
    <property type="protein sequence ID" value="MFD2459325.1"/>
    <property type="molecule type" value="Genomic_DNA"/>
</dbReference>
<evidence type="ECO:0000313" key="8">
    <source>
        <dbReference type="Proteomes" id="UP001597419"/>
    </source>
</evidence>
<keyword evidence="4 5" id="KW-0067">ATP-binding</keyword>
<dbReference type="InterPro" id="IPR014016">
    <property type="entry name" value="UvrD-like_ATP-bd"/>
</dbReference>
<comment type="caution">
    <text evidence="7">The sequence shown here is derived from an EMBL/GenBank/DDBJ whole genome shotgun (WGS) entry which is preliminary data.</text>
</comment>
<feature type="domain" description="UvrD-like helicase ATP-binding" evidence="6">
    <location>
        <begin position="245"/>
        <end position="526"/>
    </location>
</feature>
<sequence length="696" mass="77094">MARLNIAKDFLAAYVKLEKPVQRLVDNALSRFPFHTHAGLHLEKLQGSIDPLVRTIRINDFWRGIVLAPETGDEYTLLTVLPHDKANRYATSKRFSVNQAFGVFEVRDQAAIDQLEPAIRNSSQETETRLFDHVKDSQLVRLGIDAEVLPLVRIMVSDEHLDPLATLLPEPQYNALFLLAAGYSPDEVWQQLCSQLVDEKPEPGIDPTDLTAAIHRTPDRFAPVTGPEDLAGMLANPFALWRIFLHERQGNIAHRDFYSGPALVTGGAGTGKTVTALHRAVFLAKKLPPGEGPAILMTTFTNNLVDALKEQLGRLIDDESILSRIRVSTVHKVAYDIVREEEGSPPDIIHDHAKTRLWHNAAKHINEAVSGKFLESEWEQVVMAQDLADRDAYLTCVRKGRSKRLSVPKETVWKGIAHALDQLKSVGQRLHTQVVADAARILAGQNRPPYLHVLVDEGQDLHPTQWRLLRNLVGDQPDNLFIVSDPNQRIYDNRVSLGSLGINVRGRSKRLTVGYRTTQEILQWSVGVLNAKDVMGLDDEPDTLDGYQSSLHGRRPVIHPYPDRDAELDGLVQQVNGWLDQGIEAHAIGVAARTKAMRKTVRDALKAAGIATSGKNGVRVETMAGMKGLEFQCGAVVGVDRDTVPHPAAVTTVEEDAATHAQDTQRERCLLFVASTRARDALYVSHTGEPSPFIAS</sequence>
<feature type="binding site" evidence="5">
    <location>
        <begin position="266"/>
        <end position="273"/>
    </location>
    <ligand>
        <name>ATP</name>
        <dbReference type="ChEBI" id="CHEBI:30616"/>
    </ligand>
</feature>
<gene>
    <name evidence="7" type="ORF">ACFSYJ_11990</name>
</gene>
<keyword evidence="1 5" id="KW-0547">Nucleotide-binding</keyword>
<evidence type="ECO:0000256" key="4">
    <source>
        <dbReference type="ARBA" id="ARBA00022840"/>
    </source>
</evidence>
<protein>
    <submittedName>
        <fullName evidence="7">UvrD-helicase domain-containing protein</fullName>
    </submittedName>
</protein>
<proteinExistence type="predicted"/>
<dbReference type="PANTHER" id="PTHR11070:SF45">
    <property type="entry name" value="DNA 3'-5' HELICASE"/>
    <property type="match status" value="1"/>
</dbReference>
<evidence type="ECO:0000256" key="2">
    <source>
        <dbReference type="ARBA" id="ARBA00022801"/>
    </source>
</evidence>
<keyword evidence="8" id="KW-1185">Reference proteome</keyword>
<dbReference type="InterPro" id="IPR000212">
    <property type="entry name" value="DNA_helicase_UvrD/REP"/>
</dbReference>
<dbReference type="RefSeq" id="WP_345396341.1">
    <property type="nucleotide sequence ID" value="NZ_BAABHG010000008.1"/>
</dbReference>
<reference evidence="8" key="1">
    <citation type="journal article" date="2019" name="Int. J. Syst. Evol. Microbiol.">
        <title>The Global Catalogue of Microorganisms (GCM) 10K type strain sequencing project: providing services to taxonomists for standard genome sequencing and annotation.</title>
        <authorList>
            <consortium name="The Broad Institute Genomics Platform"/>
            <consortium name="The Broad Institute Genome Sequencing Center for Infectious Disease"/>
            <person name="Wu L."/>
            <person name="Ma J."/>
        </authorList>
    </citation>
    <scope>NUCLEOTIDE SEQUENCE [LARGE SCALE GENOMIC DNA]</scope>
    <source>
        <strain evidence="8">CGMCC 4.7643</strain>
    </source>
</reference>
<accession>A0ABW5GDW6</accession>
<evidence type="ECO:0000256" key="3">
    <source>
        <dbReference type="ARBA" id="ARBA00022806"/>
    </source>
</evidence>
<dbReference type="Pfam" id="PF00580">
    <property type="entry name" value="UvrD-helicase"/>
    <property type="match status" value="1"/>
</dbReference>
<dbReference type="Gene3D" id="3.40.50.300">
    <property type="entry name" value="P-loop containing nucleotide triphosphate hydrolases"/>
    <property type="match status" value="2"/>
</dbReference>
<evidence type="ECO:0000256" key="5">
    <source>
        <dbReference type="PROSITE-ProRule" id="PRU00560"/>
    </source>
</evidence>
<evidence type="ECO:0000313" key="7">
    <source>
        <dbReference type="EMBL" id="MFD2459325.1"/>
    </source>
</evidence>
<dbReference type="PANTHER" id="PTHR11070">
    <property type="entry name" value="UVRD / RECB / PCRA DNA HELICASE FAMILY MEMBER"/>
    <property type="match status" value="1"/>
</dbReference>